<comment type="similarity">
    <text evidence="3">Belongs to the glycosyl hydrolase 5 (cellulase A) family.</text>
</comment>
<organism evidence="6 7">
    <name type="scientific">Chryseolinea serpens</name>
    <dbReference type="NCBI Taxonomy" id="947013"/>
    <lineage>
        <taxon>Bacteria</taxon>
        <taxon>Pseudomonadati</taxon>
        <taxon>Bacteroidota</taxon>
        <taxon>Cytophagia</taxon>
        <taxon>Cytophagales</taxon>
        <taxon>Fulvivirgaceae</taxon>
        <taxon>Chryseolinea</taxon>
    </lineage>
</organism>
<dbReference type="GO" id="GO:0009251">
    <property type="term" value="P:glucan catabolic process"/>
    <property type="evidence" value="ECO:0007669"/>
    <property type="project" value="TreeGrafter"/>
</dbReference>
<gene>
    <name evidence="6" type="ORF">SAMN04488109_0854</name>
</gene>
<dbReference type="GO" id="GO:0008422">
    <property type="term" value="F:beta-glucosidase activity"/>
    <property type="evidence" value="ECO:0007669"/>
    <property type="project" value="TreeGrafter"/>
</dbReference>
<evidence type="ECO:0000256" key="4">
    <source>
        <dbReference type="SAM" id="Phobius"/>
    </source>
</evidence>
<feature type="domain" description="Glycoside hydrolase family 5" evidence="5">
    <location>
        <begin position="149"/>
        <end position="410"/>
    </location>
</feature>
<dbReference type="Pfam" id="PF00150">
    <property type="entry name" value="Cellulase"/>
    <property type="match status" value="1"/>
</dbReference>
<keyword evidence="4" id="KW-0472">Membrane</keyword>
<proteinExistence type="inferred from homology"/>
<sequence length="644" mass="73189">MRFVPAERCASMTASRTSEFPLVLPQNTTQNKFLHLLSSLNPPRTRQGVVWVWMYFYNSNEMNLRKRIAFLSVALLTTLTLTLHAQGFLKTEGKYIVNDKGEKIIFRGMGLGGWMLQEGYMLRVQGIGQQQHVVRAKLNELAGKEQTDAFYKAWLTNNTRKIDIDSLKAWGFNAVRLPMHYNLYTLPIEEEPTPGQQTWLEQGFAMTDNLLQWCKANQIYLILDLHGAPGGQGNDNNISDRDPAKPSLWQSEANQQKMIALWRKLAARYANEPWIGAYDIINEPNWGFEKPEDKNGCGETVNAPLKKLMMDITNAIREVDKNHIVVIEGNCWGNNYNGILPPWDKNMLISFHKYWNYNDQASISRMLDFREQYQTPIWLGETGENSNVWFRDAIHLMESNDIGWTWWPLKKLGGNNPLEVKVPADYQKIIDFWAKRGPQPTPAEASKGLTELANNIKLENTIYHPDVIDAMFRQPHTDATKPFKPFTVKAGATLKAVDYDLGRNRFAYYDKDTANYWVSTGGKHTDGNRGHAYRNDGVDITVEPGSVGNYFVDHIETDEWLQYTVKATRNGAQPTSFVVASEDAGGKISVVVNGVPYKKEILVQATAGKWQAIEVKDLVFKKGENVIRVKAVAGGYTFKGMNFK</sequence>
<dbReference type="Gene3D" id="3.20.20.80">
    <property type="entry name" value="Glycosidases"/>
    <property type="match status" value="1"/>
</dbReference>
<keyword evidence="1 3" id="KW-0378">Hydrolase</keyword>
<feature type="transmembrane region" description="Helical" evidence="4">
    <location>
        <begin position="68"/>
        <end position="89"/>
    </location>
</feature>
<evidence type="ECO:0000313" key="6">
    <source>
        <dbReference type="EMBL" id="SHG56605.1"/>
    </source>
</evidence>
<keyword evidence="7" id="KW-1185">Reference proteome</keyword>
<reference evidence="6 7" key="1">
    <citation type="submission" date="2016-11" db="EMBL/GenBank/DDBJ databases">
        <authorList>
            <person name="Jaros S."/>
            <person name="Januszkiewicz K."/>
            <person name="Wedrychowicz H."/>
        </authorList>
    </citation>
    <scope>NUCLEOTIDE SEQUENCE [LARGE SCALE GENOMIC DNA]</scope>
    <source>
        <strain evidence="6 7">DSM 24574</strain>
    </source>
</reference>
<dbReference type="PANTHER" id="PTHR31297:SF13">
    <property type="entry name" value="PUTATIVE-RELATED"/>
    <property type="match status" value="1"/>
</dbReference>
<dbReference type="GO" id="GO:0005576">
    <property type="term" value="C:extracellular region"/>
    <property type="evidence" value="ECO:0007669"/>
    <property type="project" value="TreeGrafter"/>
</dbReference>
<keyword evidence="2 3" id="KW-0326">Glycosidase</keyword>
<dbReference type="InterPro" id="IPR001547">
    <property type="entry name" value="Glyco_hydro_5"/>
</dbReference>
<dbReference type="PANTHER" id="PTHR31297">
    <property type="entry name" value="GLUCAN ENDO-1,6-BETA-GLUCOSIDASE B"/>
    <property type="match status" value="1"/>
</dbReference>
<name>A0A1M5KV46_9BACT</name>
<accession>A0A1M5KV46</accession>
<dbReference type="InterPro" id="IPR008979">
    <property type="entry name" value="Galactose-bd-like_sf"/>
</dbReference>
<dbReference type="STRING" id="947013.SAMN04488109_0854"/>
<dbReference type="AlphaFoldDB" id="A0A1M5KV46"/>
<evidence type="ECO:0000256" key="3">
    <source>
        <dbReference type="RuleBase" id="RU361153"/>
    </source>
</evidence>
<keyword evidence="4" id="KW-1133">Transmembrane helix</keyword>
<dbReference type="Gene3D" id="2.60.120.260">
    <property type="entry name" value="Galactose-binding domain-like"/>
    <property type="match status" value="1"/>
</dbReference>
<dbReference type="InterPro" id="IPR050386">
    <property type="entry name" value="Glycosyl_hydrolase_5"/>
</dbReference>
<dbReference type="SUPFAM" id="SSF49785">
    <property type="entry name" value="Galactose-binding domain-like"/>
    <property type="match status" value="1"/>
</dbReference>
<keyword evidence="4" id="KW-0812">Transmembrane</keyword>
<dbReference type="CDD" id="cd04080">
    <property type="entry name" value="CBM6_cellulase-like"/>
    <property type="match status" value="1"/>
</dbReference>
<evidence type="ECO:0000313" key="7">
    <source>
        <dbReference type="Proteomes" id="UP000184212"/>
    </source>
</evidence>
<dbReference type="Proteomes" id="UP000184212">
    <property type="component" value="Unassembled WGS sequence"/>
</dbReference>
<dbReference type="SUPFAM" id="SSF51445">
    <property type="entry name" value="(Trans)glycosidases"/>
    <property type="match status" value="1"/>
</dbReference>
<dbReference type="GO" id="GO:0009986">
    <property type="term" value="C:cell surface"/>
    <property type="evidence" value="ECO:0007669"/>
    <property type="project" value="TreeGrafter"/>
</dbReference>
<evidence type="ECO:0000256" key="2">
    <source>
        <dbReference type="ARBA" id="ARBA00023295"/>
    </source>
</evidence>
<protein>
    <submittedName>
        <fullName evidence="6">Carbohydrate binding module (Family 6)</fullName>
    </submittedName>
</protein>
<evidence type="ECO:0000256" key="1">
    <source>
        <dbReference type="ARBA" id="ARBA00022801"/>
    </source>
</evidence>
<evidence type="ECO:0000259" key="5">
    <source>
        <dbReference type="Pfam" id="PF00150"/>
    </source>
</evidence>
<dbReference type="InterPro" id="IPR017853">
    <property type="entry name" value="GH"/>
</dbReference>
<dbReference type="EMBL" id="FQWQ01000001">
    <property type="protein sequence ID" value="SHG56605.1"/>
    <property type="molecule type" value="Genomic_DNA"/>
</dbReference>